<sequence length="288" mass="33574">MLTPKGFYSYDMRRLFLAIILGCTLCSLFSATKISRDEILLKGLFGRLYKASSDSVRSILNDSICHQFSVTLRNDSSFQYAFDSLAYLGKIYSTDHKLRIYSWNYISDNGDYRFFSYFQFATKQLIQLVQNRPCYLPDENKMITANNWYGALYYNAIPINRDNQIQYILLGWSHLSESENFKIIDVLSLKDSTITFGAPIFNTENRLRIAMPYSSAHSLALQYDAKRSLFIFNHLHEEGNKDKKIPDESFSGYQLVNDKLVYKEEVTFDHKEENQPRTKVEYGLEPNK</sequence>
<dbReference type="AlphaFoldDB" id="A0A161M662"/>
<accession>A0A161M662</accession>
<proteinExistence type="predicted"/>
<keyword evidence="2" id="KW-1185">Reference proteome</keyword>
<comment type="caution">
    <text evidence="1">The sequence shown here is derived from an EMBL/GenBank/DDBJ whole genome shotgun (WGS) entry which is preliminary data.</text>
</comment>
<gene>
    <name evidence="1" type="ORF">PJIAN_4628</name>
</gene>
<evidence type="ECO:0000313" key="1">
    <source>
        <dbReference type="EMBL" id="GAT64083.1"/>
    </source>
</evidence>
<dbReference type="STRING" id="681398.PJIAN_4628"/>
<organism evidence="1 2">
    <name type="scientific">Paludibacter jiangxiensis</name>
    <dbReference type="NCBI Taxonomy" id="681398"/>
    <lineage>
        <taxon>Bacteria</taxon>
        <taxon>Pseudomonadati</taxon>
        <taxon>Bacteroidota</taxon>
        <taxon>Bacteroidia</taxon>
        <taxon>Bacteroidales</taxon>
        <taxon>Paludibacteraceae</taxon>
        <taxon>Paludibacter</taxon>
    </lineage>
</organism>
<dbReference type="Proteomes" id="UP000076586">
    <property type="component" value="Unassembled WGS sequence"/>
</dbReference>
<dbReference type="EMBL" id="BDCR01000004">
    <property type="protein sequence ID" value="GAT64083.1"/>
    <property type="molecule type" value="Genomic_DNA"/>
</dbReference>
<protein>
    <submittedName>
        <fullName evidence="1">Uncharacterized protein</fullName>
    </submittedName>
</protein>
<evidence type="ECO:0000313" key="2">
    <source>
        <dbReference type="Proteomes" id="UP000076586"/>
    </source>
</evidence>
<reference evidence="2" key="2">
    <citation type="journal article" date="2017" name="Genome Announc.">
        <title>Draft genome sequence of Paludibacter jiangxiensis NM7(T), a propionate-producing fermentative bacterium.</title>
        <authorList>
            <person name="Qiu Y.-L."/>
            <person name="Tourlousse D.M."/>
            <person name="Matsuura N."/>
            <person name="Ohashi A."/>
            <person name="Sekiguchi Y."/>
        </authorList>
    </citation>
    <scope>NUCLEOTIDE SEQUENCE [LARGE SCALE GENOMIC DNA]</scope>
    <source>
        <strain evidence="2">NM7</strain>
    </source>
</reference>
<name>A0A161M662_9BACT</name>
<reference evidence="2" key="1">
    <citation type="submission" date="2016-04" db="EMBL/GenBank/DDBJ databases">
        <title>Draft genome sequence of Paludibacter jiangxiensis strain NM7.</title>
        <authorList>
            <person name="Qiu Y."/>
            <person name="Matsuura N."/>
            <person name="Ohashi A."/>
            <person name="Tourlousse M.D."/>
            <person name="Sekiguchi Y."/>
        </authorList>
    </citation>
    <scope>NUCLEOTIDE SEQUENCE [LARGE SCALE GENOMIC DNA]</scope>
    <source>
        <strain evidence="2">NM7</strain>
    </source>
</reference>